<evidence type="ECO:0000313" key="2">
    <source>
        <dbReference type="EMBL" id="KAB8162933.1"/>
    </source>
</evidence>
<dbReference type="OrthoDB" id="4319370at2"/>
<keyword evidence="1" id="KW-1133">Transmembrane helix</keyword>
<keyword evidence="1" id="KW-0472">Membrane</keyword>
<sequence>MNLYNSPPGSVSLGGILIGLGILTWYGARWWYKGRPKGKGKKSGDGEAVETSTRDWKELLPLASGLVYGSAMVACVGGLIGWTAYYISNLNSGGGNTALAGTTGAQGRDMATNDITYLTDGGALIVAVALVALIALWKKIPKKKRIQLAAGVWAGVSLAYSSGLAGTLGRTISPLLNGAGDPFVGVL</sequence>
<gene>
    <name evidence="2" type="ORF">FH607_020055</name>
</gene>
<dbReference type="EMBL" id="VDLY02000013">
    <property type="protein sequence ID" value="KAB8162933.1"/>
    <property type="molecule type" value="Genomic_DNA"/>
</dbReference>
<keyword evidence="3" id="KW-1185">Reference proteome</keyword>
<proteinExistence type="predicted"/>
<dbReference type="RefSeq" id="WP_139670525.1">
    <property type="nucleotide sequence ID" value="NZ_VDLY02000013.1"/>
</dbReference>
<feature type="transmembrane region" description="Helical" evidence="1">
    <location>
        <begin position="115"/>
        <end position="136"/>
    </location>
</feature>
<comment type="caution">
    <text evidence="2">The sequence shown here is derived from an EMBL/GenBank/DDBJ whole genome shotgun (WGS) entry which is preliminary data.</text>
</comment>
<dbReference type="AlphaFoldDB" id="A0A5N6A4K6"/>
<feature type="transmembrane region" description="Helical" evidence="1">
    <location>
        <begin position="12"/>
        <end position="32"/>
    </location>
</feature>
<name>A0A5N6A4K6_9ACTN</name>
<feature type="transmembrane region" description="Helical" evidence="1">
    <location>
        <begin position="148"/>
        <end position="168"/>
    </location>
</feature>
<organism evidence="2 3">
    <name type="scientific">Streptomyces mimosae</name>
    <dbReference type="NCBI Taxonomy" id="2586635"/>
    <lineage>
        <taxon>Bacteria</taxon>
        <taxon>Bacillati</taxon>
        <taxon>Actinomycetota</taxon>
        <taxon>Actinomycetes</taxon>
        <taxon>Kitasatosporales</taxon>
        <taxon>Streptomycetaceae</taxon>
        <taxon>Streptomyces</taxon>
    </lineage>
</organism>
<evidence type="ECO:0000256" key="1">
    <source>
        <dbReference type="SAM" id="Phobius"/>
    </source>
</evidence>
<accession>A0A5N6A4K6</accession>
<keyword evidence="1" id="KW-0812">Transmembrane</keyword>
<dbReference type="Proteomes" id="UP000314251">
    <property type="component" value="Unassembled WGS sequence"/>
</dbReference>
<protein>
    <submittedName>
        <fullName evidence="2">Uncharacterized protein</fullName>
    </submittedName>
</protein>
<evidence type="ECO:0000313" key="3">
    <source>
        <dbReference type="Proteomes" id="UP000314251"/>
    </source>
</evidence>
<feature type="transmembrane region" description="Helical" evidence="1">
    <location>
        <begin position="66"/>
        <end position="87"/>
    </location>
</feature>
<reference evidence="2" key="1">
    <citation type="submission" date="2019-10" db="EMBL/GenBank/DDBJ databases">
        <title>Nonomuraea sp. nov., isolated from Phyllanthus amarus.</title>
        <authorList>
            <person name="Klykleung N."/>
            <person name="Tanasupawat S."/>
        </authorList>
    </citation>
    <scope>NUCLEOTIDE SEQUENCE [LARGE SCALE GENOMIC DNA]</scope>
    <source>
        <strain evidence="2">3MP-10</strain>
    </source>
</reference>